<protein>
    <submittedName>
        <fullName evidence="1">Uncharacterized protein</fullName>
    </submittedName>
</protein>
<keyword evidence="2" id="KW-1185">Reference proteome</keyword>
<dbReference type="EMBL" id="MT418680">
    <property type="protein sequence ID" value="QKF94348.1"/>
    <property type="molecule type" value="Genomic_DNA"/>
</dbReference>
<dbReference type="Gene3D" id="3.30.40.220">
    <property type="match status" value="2"/>
</dbReference>
<proteinExistence type="predicted"/>
<sequence>MVNSDTEKQCIYCGISNTERNFTYSSTINGVKYYKPYCIECRKIVRFNDVLKKHNIDERICPNCGISSTKALFNYNRRNNYFSISSLCKQCEGNQIPEKKCIDCGKTSEEVIFRKKYKKSKKLLNRCINCLNENRRKKEIGENYILNSIIAHCKHVDKKKFPNQEIITIQQLKELLIKQNYKCIITGIKMSFNKNDIYQCSIDRLDNKKGHTYENCRLVLLGINYMKGDLDEIIFKNFINYIINPNKLNDNSYIYNKKMLLSKYQSLKRGAYTRNIDFNLSFNDLLTIIKIYNNKCIITNIPIEWKRRSMFIGSFDRIDNKKGYDLNNIQLTLWPINRAKNKFTNTDIKDLVDKIKTNQINHII</sequence>
<accession>A0A7D3UQ68</accession>
<evidence type="ECO:0000313" key="1">
    <source>
        <dbReference type="EMBL" id="QKF94348.1"/>
    </source>
</evidence>
<evidence type="ECO:0000313" key="2">
    <source>
        <dbReference type="Proteomes" id="UP001162001"/>
    </source>
</evidence>
<reference evidence="1 2" key="1">
    <citation type="submission" date="2020-04" db="EMBL/GenBank/DDBJ databases">
        <title>Advantages and limits of metagenomic assembly and binning of a giant virus.</title>
        <authorList>
            <person name="Schulz F."/>
            <person name="Andreani J."/>
            <person name="Francis R."/>
            <person name="Boudjemaa H."/>
            <person name="Bou Khalil J.Y."/>
            <person name="Lee J."/>
            <person name="La Scola B."/>
            <person name="Woyke T."/>
        </authorList>
    </citation>
    <scope>NUCLEOTIDE SEQUENCE [LARGE SCALE GENOMIC DNA]</scope>
    <source>
        <strain evidence="1 2">FV1/VV64</strain>
    </source>
</reference>
<organism evidence="1 2">
    <name type="scientific">Fadolivirus FV1/VV64</name>
    <dbReference type="NCBI Taxonomy" id="3070911"/>
    <lineage>
        <taxon>Viruses</taxon>
        <taxon>Varidnaviria</taxon>
        <taxon>Bamfordvirae</taxon>
        <taxon>Nucleocytoviricota</taxon>
        <taxon>Megaviricetes</taxon>
        <taxon>Imitervirales</taxon>
        <taxon>Mimiviridae</taxon>
        <taxon>Klosneuvirinae</taxon>
        <taxon>Fadolivirus</taxon>
        <taxon>Fadolivirus algeromassiliense</taxon>
    </lineage>
</organism>
<gene>
    <name evidence="1" type="ORF">Fadolivirus_1_890</name>
</gene>
<name>A0A7D3UQ68_9VIRU</name>
<dbReference type="Proteomes" id="UP001162001">
    <property type="component" value="Segment"/>
</dbReference>